<evidence type="ECO:0000259" key="3">
    <source>
        <dbReference type="Pfam" id="PF00931"/>
    </source>
</evidence>
<protein>
    <recommendedName>
        <fullName evidence="7">NB-ARC domain-containing protein</fullName>
    </recommendedName>
</protein>
<evidence type="ECO:0000256" key="2">
    <source>
        <dbReference type="ARBA" id="ARBA00022821"/>
    </source>
</evidence>
<name>A0A445DYI4_ARAHY</name>
<keyword evidence="6" id="KW-1185">Reference proteome</keyword>
<dbReference type="InterPro" id="IPR058922">
    <property type="entry name" value="WHD_DRP"/>
</dbReference>
<dbReference type="GO" id="GO:0043531">
    <property type="term" value="F:ADP binding"/>
    <property type="evidence" value="ECO:0007669"/>
    <property type="project" value="InterPro"/>
</dbReference>
<dbReference type="Pfam" id="PF00931">
    <property type="entry name" value="NB-ARC"/>
    <property type="match status" value="1"/>
</dbReference>
<keyword evidence="1" id="KW-0677">Repeat</keyword>
<feature type="domain" description="Disease resistance protein winged helix" evidence="4">
    <location>
        <begin position="186"/>
        <end position="243"/>
    </location>
</feature>
<dbReference type="SUPFAM" id="SSF52540">
    <property type="entry name" value="P-loop containing nucleoside triphosphate hydrolases"/>
    <property type="match status" value="1"/>
</dbReference>
<dbReference type="GO" id="GO:0098542">
    <property type="term" value="P:defense response to other organism"/>
    <property type="evidence" value="ECO:0007669"/>
    <property type="project" value="TreeGrafter"/>
</dbReference>
<accession>A0A445DYI4</accession>
<dbReference type="Gene3D" id="3.40.50.300">
    <property type="entry name" value="P-loop containing nucleotide triphosphate hydrolases"/>
    <property type="match status" value="1"/>
</dbReference>
<dbReference type="InterPro" id="IPR036388">
    <property type="entry name" value="WH-like_DNA-bd_sf"/>
</dbReference>
<evidence type="ECO:0000313" key="5">
    <source>
        <dbReference type="EMBL" id="RYR68220.1"/>
    </source>
</evidence>
<dbReference type="PANTHER" id="PTHR23155:SF1205">
    <property type="entry name" value="DISEASE RESISTANCE PROTEIN RPM1"/>
    <property type="match status" value="1"/>
</dbReference>
<dbReference type="InterPro" id="IPR042197">
    <property type="entry name" value="Apaf_helical"/>
</dbReference>
<sequence>MEGARSNQKRDMVVQEDMVGFVNIFNNITKQLKENESCLNVISIIGMGGLGKTTLAKKIFNDNEVESCSLIMYGSLFLWTTKAGNFFEAFSVVATFPSLLNIWARRDRSRSRNDEVANYTESKSLSLPFLNKDESWKLFCKKVFRGGEYTSVLESIGRSMVEKCSGLPLAIITLARVVAKKKQLTMFPEDYAIPVKRLILLWTAEGLIQPPKTGILDEPEVEDIAEEYLNELVDRSLVMVQKEGVIEGPKAAGFMTCFLIFAYKRVELKKDLSMFIHLRYLRLNQGAHCPTEDHPDPISTLPNLETPIVEEHFHCYELSHGIWRLKKLLELDQILSLG</sequence>
<reference evidence="5 6" key="1">
    <citation type="submission" date="2019-01" db="EMBL/GenBank/DDBJ databases">
        <title>Sequencing of cultivated peanut Arachis hypogaea provides insights into genome evolution and oil improvement.</title>
        <authorList>
            <person name="Chen X."/>
        </authorList>
    </citation>
    <scope>NUCLEOTIDE SEQUENCE [LARGE SCALE GENOMIC DNA]</scope>
    <source>
        <strain evidence="6">cv. Fuhuasheng</strain>
        <tissue evidence="5">Leaves</tissue>
    </source>
</reference>
<dbReference type="InterPro" id="IPR044974">
    <property type="entry name" value="Disease_R_plants"/>
</dbReference>
<dbReference type="PANTHER" id="PTHR23155">
    <property type="entry name" value="DISEASE RESISTANCE PROTEIN RP"/>
    <property type="match status" value="1"/>
</dbReference>
<dbReference type="STRING" id="3818.A0A445DYI4"/>
<dbReference type="Gene3D" id="1.10.10.10">
    <property type="entry name" value="Winged helix-like DNA-binding domain superfamily/Winged helix DNA-binding domain"/>
    <property type="match status" value="1"/>
</dbReference>
<comment type="caution">
    <text evidence="5">The sequence shown here is derived from an EMBL/GenBank/DDBJ whole genome shotgun (WGS) entry which is preliminary data.</text>
</comment>
<dbReference type="Pfam" id="PF23559">
    <property type="entry name" value="WHD_DRP"/>
    <property type="match status" value="1"/>
</dbReference>
<dbReference type="InterPro" id="IPR027417">
    <property type="entry name" value="P-loop_NTPase"/>
</dbReference>
<dbReference type="Proteomes" id="UP000289738">
    <property type="component" value="Chromosome A03"/>
</dbReference>
<gene>
    <name evidence="5" type="ORF">Ahy_A03g014699</name>
</gene>
<evidence type="ECO:0000256" key="1">
    <source>
        <dbReference type="ARBA" id="ARBA00022737"/>
    </source>
</evidence>
<dbReference type="EMBL" id="SDMP01000003">
    <property type="protein sequence ID" value="RYR68220.1"/>
    <property type="molecule type" value="Genomic_DNA"/>
</dbReference>
<dbReference type="Gene3D" id="1.10.8.430">
    <property type="entry name" value="Helical domain of apoptotic protease-activating factors"/>
    <property type="match status" value="1"/>
</dbReference>
<organism evidence="5 6">
    <name type="scientific">Arachis hypogaea</name>
    <name type="common">Peanut</name>
    <dbReference type="NCBI Taxonomy" id="3818"/>
    <lineage>
        <taxon>Eukaryota</taxon>
        <taxon>Viridiplantae</taxon>
        <taxon>Streptophyta</taxon>
        <taxon>Embryophyta</taxon>
        <taxon>Tracheophyta</taxon>
        <taxon>Spermatophyta</taxon>
        <taxon>Magnoliopsida</taxon>
        <taxon>eudicotyledons</taxon>
        <taxon>Gunneridae</taxon>
        <taxon>Pentapetalae</taxon>
        <taxon>rosids</taxon>
        <taxon>fabids</taxon>
        <taxon>Fabales</taxon>
        <taxon>Fabaceae</taxon>
        <taxon>Papilionoideae</taxon>
        <taxon>50 kb inversion clade</taxon>
        <taxon>dalbergioids sensu lato</taxon>
        <taxon>Dalbergieae</taxon>
        <taxon>Pterocarpus clade</taxon>
        <taxon>Arachis</taxon>
    </lineage>
</organism>
<evidence type="ECO:0000313" key="6">
    <source>
        <dbReference type="Proteomes" id="UP000289738"/>
    </source>
</evidence>
<feature type="domain" description="NB-ARC" evidence="3">
    <location>
        <begin position="26"/>
        <end position="68"/>
    </location>
</feature>
<evidence type="ECO:0008006" key="7">
    <source>
        <dbReference type="Google" id="ProtNLM"/>
    </source>
</evidence>
<keyword evidence="2" id="KW-0611">Plant defense</keyword>
<dbReference type="AlphaFoldDB" id="A0A445DYI4"/>
<dbReference type="InterPro" id="IPR002182">
    <property type="entry name" value="NB-ARC"/>
</dbReference>
<evidence type="ECO:0000259" key="4">
    <source>
        <dbReference type="Pfam" id="PF23559"/>
    </source>
</evidence>
<proteinExistence type="predicted"/>